<name>A0AAU8MQD8_9GAMM</name>
<sequence>MEEHVEWFHFTLCRDQSVGPIELRRIWMEASGTTNISVGRDHRAMLGKRAVVYSLRASPRLANLHAIEARLRFLLAQARLNSVLTVVTH</sequence>
<dbReference type="RefSeq" id="WP_064748560.1">
    <property type="nucleotide sequence ID" value="NZ_CP159925.1"/>
</dbReference>
<dbReference type="Proteomes" id="UP001387215">
    <property type="component" value="Unassembled WGS sequence"/>
</dbReference>
<reference evidence="2" key="2">
    <citation type="submission" date="2024-06" db="EMBL/GenBank/DDBJ databases">
        <authorList>
            <person name="Li S."/>
        </authorList>
    </citation>
    <scope>NUCLEOTIDE SEQUENCE</scope>
    <source>
        <strain evidence="2">SR10</strain>
    </source>
</reference>
<gene>
    <name evidence="2" type="ORF">ABU614_13640</name>
    <name evidence="1" type="ORF">V2J18_07050</name>
</gene>
<keyword evidence="3" id="KW-1185">Reference proteome</keyword>
<evidence type="ECO:0000313" key="2">
    <source>
        <dbReference type="EMBL" id="XCO73439.1"/>
    </source>
</evidence>
<dbReference type="EMBL" id="JBANDL010000002">
    <property type="protein sequence ID" value="MEI2454434.1"/>
    <property type="molecule type" value="Genomic_DNA"/>
</dbReference>
<evidence type="ECO:0000313" key="3">
    <source>
        <dbReference type="Proteomes" id="UP001387215"/>
    </source>
</evidence>
<evidence type="ECO:0008006" key="4">
    <source>
        <dbReference type="Google" id="ProtNLM"/>
    </source>
</evidence>
<evidence type="ECO:0000313" key="1">
    <source>
        <dbReference type="EMBL" id="MEI2454434.1"/>
    </source>
</evidence>
<proteinExistence type="predicted"/>
<organism evidence="2">
    <name type="scientific">Lysobacter firmicutimachus</name>
    <dbReference type="NCBI Taxonomy" id="1792846"/>
    <lineage>
        <taxon>Bacteria</taxon>
        <taxon>Pseudomonadati</taxon>
        <taxon>Pseudomonadota</taxon>
        <taxon>Gammaproteobacteria</taxon>
        <taxon>Lysobacterales</taxon>
        <taxon>Lysobacteraceae</taxon>
        <taxon>Lysobacter</taxon>
    </lineage>
</organism>
<dbReference type="AlphaFoldDB" id="A0AAU8MQD8"/>
<accession>A0AAU8MQD8</accession>
<protein>
    <recommendedName>
        <fullName evidence="4">DUF721 domain-containing protein</fullName>
    </recommendedName>
</protein>
<reference evidence="1 3" key="1">
    <citation type="submission" date="2024-02" db="EMBL/GenBank/DDBJ databases">
        <title>Lysobacter Genome Sequencing and Mining.</title>
        <authorList>
            <person name="Bierman J."/>
            <person name="Walker M.C."/>
        </authorList>
    </citation>
    <scope>NUCLEOTIDE SEQUENCE [LARGE SCALE GENOMIC DNA]</scope>
    <source>
        <strain evidence="1 3">PB6250</strain>
    </source>
</reference>
<dbReference type="EMBL" id="CP159925">
    <property type="protein sequence ID" value="XCO73439.1"/>
    <property type="molecule type" value="Genomic_DNA"/>
</dbReference>